<keyword evidence="5" id="KW-0418">Kinase</keyword>
<dbReference type="EMBL" id="BKCJ010000886">
    <property type="protein sequence ID" value="GEU37102.1"/>
    <property type="molecule type" value="Genomic_DNA"/>
</dbReference>
<evidence type="ECO:0000256" key="2">
    <source>
        <dbReference type="SAM" id="Phobius"/>
    </source>
</evidence>
<keyword evidence="2" id="KW-1133">Transmembrane helix</keyword>
<dbReference type="Pfam" id="PF25597">
    <property type="entry name" value="SH3_retrovirus"/>
    <property type="match status" value="1"/>
</dbReference>
<keyword evidence="2" id="KW-0472">Membrane</keyword>
<feature type="region of interest" description="Disordered" evidence="1">
    <location>
        <begin position="50"/>
        <end position="76"/>
    </location>
</feature>
<reference evidence="5" key="1">
    <citation type="journal article" date="2019" name="Sci. Rep.">
        <title>Draft genome of Tanacetum cinerariifolium, the natural source of mosquito coil.</title>
        <authorList>
            <person name="Yamashiro T."/>
            <person name="Shiraishi A."/>
            <person name="Satake H."/>
            <person name="Nakayama K."/>
        </authorList>
    </citation>
    <scope>NUCLEOTIDE SEQUENCE</scope>
</reference>
<dbReference type="InterPro" id="IPR013103">
    <property type="entry name" value="RVT_2"/>
</dbReference>
<dbReference type="InterPro" id="IPR057670">
    <property type="entry name" value="SH3_retrovirus"/>
</dbReference>
<evidence type="ECO:0000313" key="5">
    <source>
        <dbReference type="EMBL" id="GEU37102.1"/>
    </source>
</evidence>
<sequence length="724" mass="82136">MVKSFMAIAKDEPTLAKTDTRSGQWVEITMKKGRKGKRKETISSKDIVFTKGENSPSKTTREVTSDTKSECDNQEPLHPLPKLSGAECIVKATKKKVQTKSTFILDPSLDKKVDSSTEQLLLTLIKEATSSKKTLKIPKPFIPYKYCGSNDHHSDECEYYLRCDICGSIAHEPSKCDKKTLPNNKKPRIATQQYNEPTEKHEKTAYDVFIHNHRDCLGKFNEKADDGFFLGYSEVAKTFRVFNIRRKEKEEMYHVTFNEADEVITQTIIEGDEINFNENRFFPNDEFLAGVTTSSRVRDSKATSVHNCLYVNFLSDIEPKKTLVPTPNGKTIIGTKWIFRNKMDKNGVVIRNKVRLVAQGHRQEKGIDYDENFAPFKRLKAIGIFLAYAAYMGFVVLYKALYGLKQAPRACENINSLPPNETMTIGLETIELVDEKNPNPSSTDLVNSSLLRIRYFSPIWRVFMMHIVKCLGGNILFSDLVAKLVNGKKGREPNTLILSSEKVNVDNITDKSLYGTAMQSVIQPKAPTGRKPKKKKIQSFFKPMNSHYVKRSKTKETVIYTHHAKESVATADTTQSLNAFESAEELRNRHDTADAKMVIDIGEVDFDLELMPDDEIMSISRDDNEEAVFNQELSTADEKVADNILDELINEANKEDTNVFAATTNKETIEEDKESQEKPELTTTNDTRSTEVLAPAQGNHKPPIHQHRYAVSSLMDMAYWLLEQ</sequence>
<feature type="region of interest" description="Disordered" evidence="1">
    <location>
        <begin position="665"/>
        <end position="704"/>
    </location>
</feature>
<name>A0A6L2JK93_TANCI</name>
<comment type="caution">
    <text evidence="5">The sequence shown here is derived from an EMBL/GenBank/DDBJ whole genome shotgun (WGS) entry which is preliminary data.</text>
</comment>
<evidence type="ECO:0000259" key="3">
    <source>
        <dbReference type="Pfam" id="PF07727"/>
    </source>
</evidence>
<protein>
    <submittedName>
        <fullName evidence="5">Cysteine-rich RLK (Receptor-like protein kinase) 8</fullName>
    </submittedName>
</protein>
<feature type="transmembrane region" description="Helical" evidence="2">
    <location>
        <begin position="381"/>
        <end position="401"/>
    </location>
</feature>
<proteinExistence type="predicted"/>
<feature type="domain" description="Reverse transcriptase Ty1/copia-type" evidence="3">
    <location>
        <begin position="322"/>
        <end position="396"/>
    </location>
</feature>
<keyword evidence="5" id="KW-0808">Transferase</keyword>
<dbReference type="GO" id="GO:0016301">
    <property type="term" value="F:kinase activity"/>
    <property type="evidence" value="ECO:0007669"/>
    <property type="project" value="UniProtKB-KW"/>
</dbReference>
<accession>A0A6L2JK93</accession>
<keyword evidence="5" id="KW-0675">Receptor</keyword>
<feature type="compositionally biased region" description="Basic and acidic residues" evidence="1">
    <location>
        <begin position="59"/>
        <end position="71"/>
    </location>
</feature>
<evidence type="ECO:0000256" key="1">
    <source>
        <dbReference type="SAM" id="MobiDB-lite"/>
    </source>
</evidence>
<keyword evidence="2" id="KW-0812">Transmembrane</keyword>
<gene>
    <name evidence="5" type="ORF">Tci_009080</name>
</gene>
<organism evidence="5">
    <name type="scientific">Tanacetum cinerariifolium</name>
    <name type="common">Dalmatian daisy</name>
    <name type="synonym">Chrysanthemum cinerariifolium</name>
    <dbReference type="NCBI Taxonomy" id="118510"/>
    <lineage>
        <taxon>Eukaryota</taxon>
        <taxon>Viridiplantae</taxon>
        <taxon>Streptophyta</taxon>
        <taxon>Embryophyta</taxon>
        <taxon>Tracheophyta</taxon>
        <taxon>Spermatophyta</taxon>
        <taxon>Magnoliopsida</taxon>
        <taxon>eudicotyledons</taxon>
        <taxon>Gunneridae</taxon>
        <taxon>Pentapetalae</taxon>
        <taxon>asterids</taxon>
        <taxon>campanulids</taxon>
        <taxon>Asterales</taxon>
        <taxon>Asteraceae</taxon>
        <taxon>Asteroideae</taxon>
        <taxon>Anthemideae</taxon>
        <taxon>Anthemidinae</taxon>
        <taxon>Tanacetum</taxon>
    </lineage>
</organism>
<evidence type="ECO:0000259" key="4">
    <source>
        <dbReference type="Pfam" id="PF25597"/>
    </source>
</evidence>
<feature type="domain" description="Retroviral polymerase SH3-like" evidence="4">
    <location>
        <begin position="208"/>
        <end position="261"/>
    </location>
</feature>
<dbReference type="Pfam" id="PF07727">
    <property type="entry name" value="RVT_2"/>
    <property type="match status" value="1"/>
</dbReference>
<dbReference type="AlphaFoldDB" id="A0A6L2JK93"/>